<dbReference type="InterPro" id="IPR003323">
    <property type="entry name" value="OTU_dom"/>
</dbReference>
<dbReference type="Gene3D" id="3.90.70.80">
    <property type="match status" value="1"/>
</dbReference>
<sequence>MDQNKYIMPVPDLIQIHHKDRRKMDDYVLDFPATEHGYRIRIGNSQKKSSSVSHYECYRSGYPSGRANFAGTTKSARIGCPFKLDTRYLHDFSTWILIHTHLGHNHPTDPNVKPRKRYKDPKAGPILAPGVLLDDEVIVNDKASPILHEPAIGTSHLNSKLDPTSTAEGPNSLANTNYSWKIEPTLTKPTTTTHPLPIRNIDQHPGQPNYDIERDPQLNNSLDTTLSNLRAHLSAMTPDRQQDILKKIQTLISNERIINNEGKLPILFLPEPTQQTLLQELENNTPILPYASLDIGVDQEERSVESLIEQFCGPSEITTSTFNFEDLLISQPTPERPQPVHTLTQHSLSPTGPLDSGIEESPSQPIDSSLQLPKSDCLAQLPYQPVASDPVASEPVPSEPVAFDCLPGIPICTSPTSSSQTSPPTTLSPRVTTRKRCREAALIQRPNVINPNLPALMAKYHLHSWLEPFVIDIREVKADGHCGFRAIAISIGQSQDEWERIREKMADTVKNIEDERPLPENRSDALARLLTSKPNVASDRKHWLGMPSWGGVIATTFNRPVLYYDPGSYSQLVFPYFSPYNMNPPIVLAYADLHFTSLLLDFTKPNFPAPRLCGTWRRFHKPEASTWLEPWQPLIDGHAEHMKGLNKHRKKKKNPVCIVD</sequence>
<organism evidence="4">
    <name type="scientific">Melampsora larici-populina (strain 98AG31 / pathotype 3-4-7)</name>
    <name type="common">Poplar leaf rust fungus</name>
    <dbReference type="NCBI Taxonomy" id="747676"/>
    <lineage>
        <taxon>Eukaryota</taxon>
        <taxon>Fungi</taxon>
        <taxon>Dikarya</taxon>
        <taxon>Basidiomycota</taxon>
        <taxon>Pucciniomycotina</taxon>
        <taxon>Pucciniomycetes</taxon>
        <taxon>Pucciniales</taxon>
        <taxon>Melampsoraceae</taxon>
        <taxon>Melampsora</taxon>
    </lineage>
</organism>
<feature type="compositionally biased region" description="Polar residues" evidence="1">
    <location>
        <begin position="157"/>
        <end position="179"/>
    </location>
</feature>
<dbReference type="OrthoDB" id="2379842at2759"/>
<dbReference type="KEGG" id="mlr:MELLADRAFT_64641"/>
<feature type="domain" description="OTU" evidence="2">
    <location>
        <begin position="471"/>
        <end position="601"/>
    </location>
</feature>
<feature type="region of interest" description="Disordered" evidence="1">
    <location>
        <begin position="331"/>
        <end position="370"/>
    </location>
</feature>
<proteinExistence type="predicted"/>
<dbReference type="SUPFAM" id="SSF54001">
    <property type="entry name" value="Cysteine proteinases"/>
    <property type="match status" value="1"/>
</dbReference>
<feature type="compositionally biased region" description="Polar residues" evidence="1">
    <location>
        <begin position="361"/>
        <end position="370"/>
    </location>
</feature>
<feature type="compositionally biased region" description="Low complexity" evidence="1">
    <location>
        <begin position="186"/>
        <end position="197"/>
    </location>
</feature>
<dbReference type="InterPro" id="IPR038765">
    <property type="entry name" value="Papain-like_cys_pep_sf"/>
</dbReference>
<evidence type="ECO:0000256" key="1">
    <source>
        <dbReference type="SAM" id="MobiDB-lite"/>
    </source>
</evidence>
<accession>F4RS81</accession>
<evidence type="ECO:0000313" key="4">
    <source>
        <dbReference type="Proteomes" id="UP000001072"/>
    </source>
</evidence>
<dbReference type="PROSITE" id="PS50802">
    <property type="entry name" value="OTU"/>
    <property type="match status" value="1"/>
</dbReference>
<dbReference type="RefSeq" id="XP_007411916.1">
    <property type="nucleotide sequence ID" value="XM_007411854.1"/>
</dbReference>
<feature type="region of interest" description="Disordered" evidence="1">
    <location>
        <begin position="414"/>
        <end position="433"/>
    </location>
</feature>
<evidence type="ECO:0000313" key="3">
    <source>
        <dbReference type="EMBL" id="EGG04825.1"/>
    </source>
</evidence>
<name>F4RS81_MELLP</name>
<dbReference type="AlphaFoldDB" id="F4RS81"/>
<dbReference type="EMBL" id="GL883116">
    <property type="protein sequence ID" value="EGG04825.1"/>
    <property type="molecule type" value="Genomic_DNA"/>
</dbReference>
<dbReference type="InParanoid" id="F4RS81"/>
<feature type="region of interest" description="Disordered" evidence="1">
    <location>
        <begin position="157"/>
        <end position="180"/>
    </location>
</feature>
<protein>
    <recommendedName>
        <fullName evidence="2">OTU domain-containing protein</fullName>
    </recommendedName>
</protein>
<reference evidence="4" key="1">
    <citation type="journal article" date="2011" name="Proc. Natl. Acad. Sci. U.S.A.">
        <title>Obligate biotrophy features unraveled by the genomic analysis of rust fungi.</title>
        <authorList>
            <person name="Duplessis S."/>
            <person name="Cuomo C.A."/>
            <person name="Lin Y.-C."/>
            <person name="Aerts A."/>
            <person name="Tisserant E."/>
            <person name="Veneault-Fourrey C."/>
            <person name="Joly D.L."/>
            <person name="Hacquard S."/>
            <person name="Amselem J."/>
            <person name="Cantarel B.L."/>
            <person name="Chiu R."/>
            <person name="Coutinho P.M."/>
            <person name="Feau N."/>
            <person name="Field M."/>
            <person name="Frey P."/>
            <person name="Gelhaye E."/>
            <person name="Goldberg J."/>
            <person name="Grabherr M.G."/>
            <person name="Kodira C.D."/>
            <person name="Kohler A."/>
            <person name="Kuees U."/>
            <person name="Lindquist E.A."/>
            <person name="Lucas S.M."/>
            <person name="Mago R."/>
            <person name="Mauceli E."/>
            <person name="Morin E."/>
            <person name="Murat C."/>
            <person name="Pangilinan J.L."/>
            <person name="Park R."/>
            <person name="Pearson M."/>
            <person name="Quesneville H."/>
            <person name="Rouhier N."/>
            <person name="Sakthikumar S."/>
            <person name="Salamov A.A."/>
            <person name="Schmutz J."/>
            <person name="Selles B."/>
            <person name="Shapiro H."/>
            <person name="Tanguay P."/>
            <person name="Tuskan G.A."/>
            <person name="Henrissat B."/>
            <person name="Van de Peer Y."/>
            <person name="Rouze P."/>
            <person name="Ellis J.G."/>
            <person name="Dodds P.N."/>
            <person name="Schein J.E."/>
            <person name="Zhong S."/>
            <person name="Hamelin R.C."/>
            <person name="Grigoriev I.V."/>
            <person name="Szabo L.J."/>
            <person name="Martin F."/>
        </authorList>
    </citation>
    <scope>NUCLEOTIDE SEQUENCE [LARGE SCALE GENOMIC DNA]</scope>
    <source>
        <strain evidence="4">98AG31 / pathotype 3-4-7</strain>
    </source>
</reference>
<dbReference type="Proteomes" id="UP000001072">
    <property type="component" value="Unassembled WGS sequence"/>
</dbReference>
<dbReference type="VEuPathDB" id="FungiDB:MELLADRAFT_64641"/>
<dbReference type="HOGENOM" id="CLU_423932_0_0_1"/>
<feature type="compositionally biased region" description="Low complexity" evidence="1">
    <location>
        <begin position="414"/>
        <end position="429"/>
    </location>
</feature>
<evidence type="ECO:0000259" key="2">
    <source>
        <dbReference type="PROSITE" id="PS50802"/>
    </source>
</evidence>
<keyword evidence="4" id="KW-1185">Reference proteome</keyword>
<feature type="compositionally biased region" description="Polar residues" evidence="1">
    <location>
        <begin position="341"/>
        <end position="350"/>
    </location>
</feature>
<gene>
    <name evidence="3" type="ORF">MELLADRAFT_64641</name>
</gene>
<feature type="region of interest" description="Disordered" evidence="1">
    <location>
        <begin position="186"/>
        <end position="205"/>
    </location>
</feature>
<dbReference type="CDD" id="cd22744">
    <property type="entry name" value="OTU"/>
    <property type="match status" value="1"/>
</dbReference>
<dbReference type="GeneID" id="18930290"/>